<evidence type="ECO:0000256" key="4">
    <source>
        <dbReference type="ARBA" id="ARBA00015486"/>
    </source>
</evidence>
<dbReference type="Pfam" id="PF02277">
    <property type="entry name" value="DBI_PRT"/>
    <property type="match status" value="1"/>
</dbReference>
<comment type="pathway">
    <text evidence="1 10">Nucleoside biosynthesis; alpha-ribazole biosynthesis; alpha-ribazole from 5,6-dimethylbenzimidazole: step 1/2.</text>
</comment>
<comment type="function">
    <text evidence="10">Catalyzes the synthesis of alpha-ribazole-5'-phosphate from nicotinate mononucleotide (NAMN) and 5,6-dimethylbenzimidazole (DMB).</text>
</comment>
<dbReference type="CDD" id="cd02439">
    <property type="entry name" value="DMB-PRT_CobT"/>
    <property type="match status" value="1"/>
</dbReference>
<dbReference type="EC" id="2.4.2.21" evidence="3 10"/>
<evidence type="ECO:0000256" key="5">
    <source>
        <dbReference type="ARBA" id="ARBA00022573"/>
    </source>
</evidence>
<evidence type="ECO:0000313" key="11">
    <source>
        <dbReference type="EMBL" id="MDG9699904.1"/>
    </source>
</evidence>
<dbReference type="GO" id="GO:0008939">
    <property type="term" value="F:nicotinate-nucleotide-dimethylbenzimidazole phosphoribosyltransferase activity"/>
    <property type="evidence" value="ECO:0007669"/>
    <property type="project" value="UniProtKB-UniRule"/>
</dbReference>
<sequence length="352" mass="36146">MTSELPGLIPDIAAPDTALATRIQSLLDSKTKPTGSLGRLEALAVQIGQALGSEAPRLAQPQMLVCAADHGIAAQGVSPFPVDVTWQMVRNFLSGGAAISVLARQHGVALTVADCGVRQPFEDAPGLRQMRIAAGTADSTQGPAMSLAQCEQAIRNGRALVQSLPGNAVLLGEMGIGNTSAASLLLARLTGRESGAALAACVGRGSGLDDAGLQRKCETLARALAANADARTPLAALAALGGFEIATLAGALLQAASERRVIVVDGFITTAAALAACELAPNARPYCVFAHHSQERGHTLMLERLHAQALLDLGLRLGEGTGAMLAWPLLQSACAILNEMATFESAQVSNRA</sequence>
<evidence type="ECO:0000256" key="1">
    <source>
        <dbReference type="ARBA" id="ARBA00005049"/>
    </source>
</evidence>
<dbReference type="InterPro" id="IPR003200">
    <property type="entry name" value="Nict_dMeBzImd_PRibTrfase"/>
</dbReference>
<keyword evidence="6 10" id="KW-0328">Glycosyltransferase</keyword>
<dbReference type="GO" id="GO:0009236">
    <property type="term" value="P:cobalamin biosynthetic process"/>
    <property type="evidence" value="ECO:0007669"/>
    <property type="project" value="UniProtKB-UniRule"/>
</dbReference>
<dbReference type="PANTHER" id="PTHR43463:SF1">
    <property type="entry name" value="NICOTINATE-NUCLEOTIDE--DIMETHYLBENZIMIDAZOLE PHOSPHORIBOSYLTRANSFERASE"/>
    <property type="match status" value="1"/>
</dbReference>
<dbReference type="SUPFAM" id="SSF52733">
    <property type="entry name" value="Nicotinate mononucleotide:5,6-dimethylbenzimidazole phosphoribosyltransferase (CobT)"/>
    <property type="match status" value="1"/>
</dbReference>
<evidence type="ECO:0000256" key="7">
    <source>
        <dbReference type="ARBA" id="ARBA00022679"/>
    </source>
</evidence>
<dbReference type="Gene3D" id="1.10.1610.10">
    <property type="match status" value="1"/>
</dbReference>
<dbReference type="NCBIfam" id="NF000996">
    <property type="entry name" value="PRK00105.1"/>
    <property type="match status" value="1"/>
</dbReference>
<reference evidence="11 12" key="1">
    <citation type="submission" date="2023-04" db="EMBL/GenBank/DDBJ databases">
        <title>Ottowia paracancer sp. nov., isolated from human stomach.</title>
        <authorList>
            <person name="Song Y."/>
        </authorList>
    </citation>
    <scope>NUCLEOTIDE SEQUENCE [LARGE SCALE GENOMIC DNA]</scope>
    <source>
        <strain evidence="11 12">10c7w1</strain>
    </source>
</reference>
<keyword evidence="7 10" id="KW-0808">Transferase</keyword>
<dbReference type="PANTHER" id="PTHR43463">
    <property type="entry name" value="NICOTINATE-NUCLEOTIDE--DIMETHYLBENZIMIDAZOLE PHOSPHORIBOSYLTRANSFERASE"/>
    <property type="match status" value="1"/>
</dbReference>
<gene>
    <name evidence="10 11" type="primary">cobT</name>
    <name evidence="11" type="ORF">QB898_09315</name>
</gene>
<keyword evidence="12" id="KW-1185">Reference proteome</keyword>
<accession>A0AAW6RMK8</accession>
<dbReference type="Gene3D" id="3.40.50.10210">
    <property type="match status" value="1"/>
</dbReference>
<keyword evidence="5 10" id="KW-0169">Cobalamin biosynthesis</keyword>
<protein>
    <recommendedName>
        <fullName evidence="4 10">Nicotinate-nucleotide--dimethylbenzimidazole phosphoribosyltransferase</fullName>
        <shortName evidence="10">NN:DBI PRT</shortName>
        <ecNumber evidence="3 10">2.4.2.21</ecNumber>
    </recommendedName>
    <alternativeName>
        <fullName evidence="8 10">N(1)-alpha-phosphoribosyltransferase</fullName>
    </alternativeName>
</protein>
<comment type="catalytic activity">
    <reaction evidence="9 10">
        <text>5,6-dimethylbenzimidazole + nicotinate beta-D-ribonucleotide = alpha-ribazole 5'-phosphate + nicotinate + H(+)</text>
        <dbReference type="Rhea" id="RHEA:11196"/>
        <dbReference type="ChEBI" id="CHEBI:15378"/>
        <dbReference type="ChEBI" id="CHEBI:15890"/>
        <dbReference type="ChEBI" id="CHEBI:32544"/>
        <dbReference type="ChEBI" id="CHEBI:57502"/>
        <dbReference type="ChEBI" id="CHEBI:57918"/>
        <dbReference type="EC" id="2.4.2.21"/>
    </reaction>
</comment>
<dbReference type="InterPro" id="IPR036087">
    <property type="entry name" value="Nict_dMeBzImd_PRibTrfase_sf"/>
</dbReference>
<dbReference type="NCBIfam" id="TIGR03160">
    <property type="entry name" value="cobT_DBIPRT"/>
    <property type="match status" value="1"/>
</dbReference>
<dbReference type="AlphaFoldDB" id="A0AAW6RMK8"/>
<evidence type="ECO:0000313" key="12">
    <source>
        <dbReference type="Proteomes" id="UP001237156"/>
    </source>
</evidence>
<feature type="active site" description="Proton acceptor" evidence="10">
    <location>
        <position position="319"/>
    </location>
</feature>
<evidence type="ECO:0000256" key="8">
    <source>
        <dbReference type="ARBA" id="ARBA00030686"/>
    </source>
</evidence>
<dbReference type="RefSeq" id="WP_279524723.1">
    <property type="nucleotide sequence ID" value="NZ_JARVII010000019.1"/>
</dbReference>
<organism evidence="11 12">
    <name type="scientific">Ottowia cancrivicina</name>
    <dbReference type="NCBI Taxonomy" id="3040346"/>
    <lineage>
        <taxon>Bacteria</taxon>
        <taxon>Pseudomonadati</taxon>
        <taxon>Pseudomonadota</taxon>
        <taxon>Betaproteobacteria</taxon>
        <taxon>Burkholderiales</taxon>
        <taxon>Comamonadaceae</taxon>
        <taxon>Ottowia</taxon>
    </lineage>
</organism>
<evidence type="ECO:0000256" key="10">
    <source>
        <dbReference type="HAMAP-Rule" id="MF_00230"/>
    </source>
</evidence>
<dbReference type="EMBL" id="JARVII010000019">
    <property type="protein sequence ID" value="MDG9699904.1"/>
    <property type="molecule type" value="Genomic_DNA"/>
</dbReference>
<name>A0AAW6RMK8_9BURK</name>
<evidence type="ECO:0000256" key="2">
    <source>
        <dbReference type="ARBA" id="ARBA00007110"/>
    </source>
</evidence>
<dbReference type="Proteomes" id="UP001237156">
    <property type="component" value="Unassembled WGS sequence"/>
</dbReference>
<dbReference type="InterPro" id="IPR023195">
    <property type="entry name" value="Nict_dMeBzImd_PRibTrfase_N"/>
</dbReference>
<evidence type="ECO:0000256" key="9">
    <source>
        <dbReference type="ARBA" id="ARBA00047340"/>
    </source>
</evidence>
<comment type="similarity">
    <text evidence="2 10">Belongs to the CobT family.</text>
</comment>
<dbReference type="FunFam" id="3.40.50.10210:FF:000001">
    <property type="entry name" value="Nicotinate-nucleotide--dimethylbenzimidazole phosphoribosyltransferase"/>
    <property type="match status" value="1"/>
</dbReference>
<comment type="caution">
    <text evidence="11">The sequence shown here is derived from an EMBL/GenBank/DDBJ whole genome shotgun (WGS) entry which is preliminary data.</text>
</comment>
<proteinExistence type="inferred from homology"/>
<dbReference type="InterPro" id="IPR017846">
    <property type="entry name" value="Nict_dMeBzImd_PRibTrfase_bact"/>
</dbReference>
<evidence type="ECO:0000256" key="6">
    <source>
        <dbReference type="ARBA" id="ARBA00022676"/>
    </source>
</evidence>
<dbReference type="HAMAP" id="MF_00230">
    <property type="entry name" value="CobT"/>
    <property type="match status" value="1"/>
</dbReference>
<evidence type="ECO:0000256" key="3">
    <source>
        <dbReference type="ARBA" id="ARBA00011991"/>
    </source>
</evidence>